<keyword evidence="5" id="KW-1185">Reference proteome</keyword>
<evidence type="ECO:0000259" key="3">
    <source>
        <dbReference type="PROSITE" id="PS50977"/>
    </source>
</evidence>
<organism evidence="4 5">
    <name type="scientific">Anaerostipes rhamnosivorans</name>
    <dbReference type="NCBI Taxonomy" id="1229621"/>
    <lineage>
        <taxon>Bacteria</taxon>
        <taxon>Bacillati</taxon>
        <taxon>Bacillota</taxon>
        <taxon>Clostridia</taxon>
        <taxon>Lachnospirales</taxon>
        <taxon>Lachnospiraceae</taxon>
        <taxon>Anaerostipes</taxon>
    </lineage>
</organism>
<dbReference type="AlphaFoldDB" id="A0A4P8IJA2"/>
<keyword evidence="1 2" id="KW-0238">DNA-binding</keyword>
<dbReference type="InterPro" id="IPR050624">
    <property type="entry name" value="HTH-type_Tx_Regulator"/>
</dbReference>
<gene>
    <name evidence="4" type="ORF">AR1Y2_3521</name>
</gene>
<dbReference type="KEGG" id="arf:AR1Y2_3521"/>
<name>A0A4P8IJA2_9FIRM</name>
<dbReference type="InterPro" id="IPR009057">
    <property type="entry name" value="Homeodomain-like_sf"/>
</dbReference>
<dbReference type="SUPFAM" id="SSF46689">
    <property type="entry name" value="Homeodomain-like"/>
    <property type="match status" value="1"/>
</dbReference>
<dbReference type="PANTHER" id="PTHR43479">
    <property type="entry name" value="ACREF/ENVCD OPERON REPRESSOR-RELATED"/>
    <property type="match status" value="1"/>
</dbReference>
<evidence type="ECO:0000313" key="4">
    <source>
        <dbReference type="EMBL" id="QCP36975.1"/>
    </source>
</evidence>
<dbReference type="OrthoDB" id="9810250at2"/>
<sequence>MKKREDLRVVKTKANLKRVLKKLLRKKPIRKITVTELAREAVINKGTFYLHYSDIYDLYEEVILEHIEGTLGNLDYYMEFFTNPKMFVKKFLEDFDFGRLEKTFPYLHEDEHKLPLPLIVTNTLSERLMSTGLLEDTMKNKVKLTVAISCITEPFIQMREEADLICEIAGEVISNMF</sequence>
<dbReference type="PANTHER" id="PTHR43479:SF7">
    <property type="entry name" value="TETR-FAMILY TRANSCRIPTIONAL REGULATOR"/>
    <property type="match status" value="1"/>
</dbReference>
<reference evidence="4 5" key="1">
    <citation type="submission" date="2019-05" db="EMBL/GenBank/DDBJ databases">
        <title>Complete genome sequencing of Anaerostipes rhamnosivorans.</title>
        <authorList>
            <person name="Bui T.P.N."/>
            <person name="de Vos W.M."/>
        </authorList>
    </citation>
    <scope>NUCLEOTIDE SEQUENCE [LARGE SCALE GENOMIC DNA]</scope>
    <source>
        <strain evidence="4 5">1y2</strain>
    </source>
</reference>
<dbReference type="EMBL" id="CP040058">
    <property type="protein sequence ID" value="QCP36975.1"/>
    <property type="molecule type" value="Genomic_DNA"/>
</dbReference>
<dbReference type="RefSeq" id="WP_137330121.1">
    <property type="nucleotide sequence ID" value="NZ_CP040058.1"/>
</dbReference>
<dbReference type="PROSITE" id="PS50977">
    <property type="entry name" value="HTH_TETR_2"/>
    <property type="match status" value="1"/>
</dbReference>
<dbReference type="InterPro" id="IPR001647">
    <property type="entry name" value="HTH_TetR"/>
</dbReference>
<evidence type="ECO:0000313" key="5">
    <source>
        <dbReference type="Proteomes" id="UP000298653"/>
    </source>
</evidence>
<evidence type="ECO:0000256" key="2">
    <source>
        <dbReference type="PROSITE-ProRule" id="PRU00335"/>
    </source>
</evidence>
<protein>
    <submittedName>
        <fullName evidence="4">Transcriptional regulator, TetR family</fullName>
    </submittedName>
</protein>
<feature type="domain" description="HTH tetR-type" evidence="3">
    <location>
        <begin position="10"/>
        <end position="70"/>
    </location>
</feature>
<feature type="DNA-binding region" description="H-T-H motif" evidence="2">
    <location>
        <begin position="33"/>
        <end position="52"/>
    </location>
</feature>
<accession>A0A4P8IJA2</accession>
<proteinExistence type="predicted"/>
<dbReference type="Pfam" id="PF00440">
    <property type="entry name" value="TetR_N"/>
    <property type="match status" value="1"/>
</dbReference>
<evidence type="ECO:0000256" key="1">
    <source>
        <dbReference type="ARBA" id="ARBA00023125"/>
    </source>
</evidence>
<dbReference type="GO" id="GO:0003677">
    <property type="term" value="F:DNA binding"/>
    <property type="evidence" value="ECO:0007669"/>
    <property type="project" value="UniProtKB-UniRule"/>
</dbReference>
<dbReference type="Gene3D" id="1.10.357.10">
    <property type="entry name" value="Tetracycline Repressor, domain 2"/>
    <property type="match status" value="1"/>
</dbReference>
<dbReference type="Proteomes" id="UP000298653">
    <property type="component" value="Chromosome"/>
</dbReference>